<comment type="similarity">
    <text evidence="1">Belongs to the outer membrane porin (Opr) (TC 1.B.25) family.</text>
</comment>
<gene>
    <name evidence="5" type="ordered locus">Sdel_0019</name>
</gene>
<dbReference type="EMBL" id="CP001816">
    <property type="protein sequence ID" value="ACZ11057.1"/>
    <property type="molecule type" value="Genomic_DNA"/>
</dbReference>
<dbReference type="Gene3D" id="2.40.160.10">
    <property type="entry name" value="Porin"/>
    <property type="match status" value="1"/>
</dbReference>
<organism evidence="5 6">
    <name type="scientific">Sulfurospirillum deleyianum (strain ATCC 51133 / DSM 6946 / 5175)</name>
    <dbReference type="NCBI Taxonomy" id="525898"/>
    <lineage>
        <taxon>Bacteria</taxon>
        <taxon>Pseudomonadati</taxon>
        <taxon>Campylobacterota</taxon>
        <taxon>Epsilonproteobacteria</taxon>
        <taxon>Campylobacterales</taxon>
        <taxon>Sulfurospirillaceae</taxon>
        <taxon>Sulfurospirillum</taxon>
    </lineage>
</organism>
<reference evidence="6" key="1">
    <citation type="submission" date="2009-11" db="EMBL/GenBank/DDBJ databases">
        <title>The complete genome of Sulfurospirillum deleyianum DSM 6946.</title>
        <authorList>
            <consortium name="US DOE Joint Genome Institute (JGI-PGF)"/>
            <person name="Lucas S."/>
            <person name="Copeland A."/>
            <person name="Lapidus A."/>
            <person name="Glavina del Rio T."/>
            <person name="Dalin E."/>
            <person name="Tice H."/>
            <person name="Bruce D."/>
            <person name="Goodwin L."/>
            <person name="Pitluck S."/>
            <person name="Kyrpides N."/>
            <person name="Mavromatis K."/>
            <person name="Ivanova N."/>
            <person name="Ovchinnikova G."/>
            <person name="Munk A.C."/>
            <person name="Lu M."/>
            <person name="Brettin T."/>
            <person name="Detter J.C."/>
            <person name="Han C."/>
            <person name="Tapia R."/>
            <person name="Larimer F."/>
            <person name="Land M."/>
            <person name="Hauser L."/>
            <person name="Markowitz V."/>
            <person name="Cheng J.F."/>
            <person name="Hugenholtz P."/>
            <person name="Woyke T."/>
            <person name="Wu D."/>
            <person name="Aumann P."/>
            <person name="Schneider S."/>
            <person name="Lang E."/>
            <person name="Spring S."/>
            <person name="Klenk H.P."/>
            <person name="Eisen J.A."/>
        </authorList>
    </citation>
    <scope>NUCLEOTIDE SEQUENCE [LARGE SCALE GENOMIC DNA]</scope>
    <source>
        <strain evidence="6">ATCC 51133 / DSM 6946 / 5175</strain>
    </source>
</reference>
<dbReference type="Proteomes" id="UP000002222">
    <property type="component" value="Chromosome"/>
</dbReference>
<evidence type="ECO:0000313" key="6">
    <source>
        <dbReference type="Proteomes" id="UP000002222"/>
    </source>
</evidence>
<reference evidence="5 6" key="2">
    <citation type="journal article" date="2010" name="Stand. Genomic Sci.">
        <title>Complete genome sequence of Sulfurospirillum deleyianum type strain (5175).</title>
        <authorList>
            <person name="Sikorski J."/>
            <person name="Lapidus A."/>
            <person name="Copeland A."/>
            <person name="Glavina Del Rio T."/>
            <person name="Nolan M."/>
            <person name="Lucas S."/>
            <person name="Chen F."/>
            <person name="Tice H."/>
            <person name="Cheng J.F."/>
            <person name="Saunders E."/>
            <person name="Bruce D."/>
            <person name="Goodwin L."/>
            <person name="Pitluck S."/>
            <person name="Ovchinnikova G."/>
            <person name="Pati A."/>
            <person name="Ivanova N."/>
            <person name="Mavromatis K."/>
            <person name="Chen A."/>
            <person name="Palaniappan K."/>
            <person name="Chain P."/>
            <person name="Land M."/>
            <person name="Hauser L."/>
            <person name="Chang Y.J."/>
            <person name="Jeffries C.D."/>
            <person name="Brettin T."/>
            <person name="Detter J.C."/>
            <person name="Han C."/>
            <person name="Rohde M."/>
            <person name="Lang E."/>
            <person name="Spring S."/>
            <person name="Goker M."/>
            <person name="Bristow J."/>
            <person name="Eisen J.A."/>
            <person name="Markowitz V."/>
            <person name="Hugenholtz P."/>
            <person name="Kyrpides N.C."/>
            <person name="Klenk H.P."/>
        </authorList>
    </citation>
    <scope>NUCLEOTIDE SEQUENCE [LARGE SCALE GENOMIC DNA]</scope>
    <source>
        <strain evidence="6">ATCC 51133 / DSM 6946 / 5175</strain>
    </source>
</reference>
<evidence type="ECO:0000256" key="1">
    <source>
        <dbReference type="ARBA" id="ARBA00009075"/>
    </source>
</evidence>
<keyword evidence="6" id="KW-1185">Reference proteome</keyword>
<protein>
    <submittedName>
        <fullName evidence="5">Outer membrane porin</fullName>
    </submittedName>
</protein>
<name>D1B0R3_SULD5</name>
<feature type="chain" id="PRO_5003020662" evidence="4">
    <location>
        <begin position="24"/>
        <end position="402"/>
    </location>
</feature>
<evidence type="ECO:0000256" key="2">
    <source>
        <dbReference type="ARBA" id="ARBA00022448"/>
    </source>
</evidence>
<evidence type="ECO:0000256" key="3">
    <source>
        <dbReference type="ARBA" id="ARBA00022729"/>
    </source>
</evidence>
<keyword evidence="2" id="KW-0813">Transport</keyword>
<dbReference type="HOGENOM" id="CLU_052660_0_0_7"/>
<dbReference type="InterPro" id="IPR005318">
    <property type="entry name" value="OM_porin_bac"/>
</dbReference>
<feature type="signal peptide" evidence="4">
    <location>
        <begin position="1"/>
        <end position="23"/>
    </location>
</feature>
<dbReference type="KEGG" id="sdl:Sdel_0019"/>
<dbReference type="SUPFAM" id="SSF56935">
    <property type="entry name" value="Porins"/>
    <property type="match status" value="1"/>
</dbReference>
<evidence type="ECO:0000313" key="5">
    <source>
        <dbReference type="EMBL" id="ACZ11057.1"/>
    </source>
</evidence>
<dbReference type="GO" id="GO:0016020">
    <property type="term" value="C:membrane"/>
    <property type="evidence" value="ECO:0007669"/>
    <property type="project" value="InterPro"/>
</dbReference>
<keyword evidence="3 4" id="KW-0732">Signal</keyword>
<accession>D1B0R3</accession>
<dbReference type="RefSeq" id="WP_012855823.1">
    <property type="nucleotide sequence ID" value="NC_013512.1"/>
</dbReference>
<dbReference type="TCDB" id="1.B.25.1.22">
    <property type="family name" value="the outer membrane porin (opr) family"/>
</dbReference>
<dbReference type="eggNOG" id="COG4773">
    <property type="taxonomic scope" value="Bacteria"/>
</dbReference>
<dbReference type="InterPro" id="IPR023614">
    <property type="entry name" value="Porin_dom_sf"/>
</dbReference>
<dbReference type="Pfam" id="PF03573">
    <property type="entry name" value="OprD"/>
    <property type="match status" value="1"/>
</dbReference>
<dbReference type="STRING" id="525898.Sdel_0019"/>
<sequence precursor="true">MKFSRLSLVAMAALATLSNNAFAADNLEDAFKNGKVAGEIRAYYFSKDIPNDHKGHEDIFATGLMLNYVTDSFMGFRAGATFQSSATPFVDDDGKTMFKKDMWAQGAQLSEAYLAYALGKTDVKVGRMYMGTPLIAGSGSRLIRESFEGALITNKDIPDTTLGAVYIDKFQARTNRDGDIGEFEDYYDGMYSLYAINKSIAGLTLTGAWAYMNDDNTLNSNLNIYNLEALYANKIGVFGYNLGAQYWFNDYGSVSAGEDDSIAGYGLKAGASYADLSGYIAYSKISDDDNTPMGQLLHGAGNGTDLIYTASIIGSYSYYADMKAYAAGLDYKINPSAHIGTVYVTTTHDANFAADADVSYTGFYASYSFNGALKGLSVVAQYETIGQDADGDQFRFKGSYKF</sequence>
<dbReference type="OrthoDB" id="9125at2"/>
<dbReference type="AlphaFoldDB" id="D1B0R3"/>
<evidence type="ECO:0000256" key="4">
    <source>
        <dbReference type="SAM" id="SignalP"/>
    </source>
</evidence>
<proteinExistence type="inferred from homology"/>